<sequence>MQTHTSEPNRRSIAQQKRRRYERRAMAQQERRRRERLKNIVNQSSTSHQEIETGQSECENQTLIPKPNKRSIAQQERKQYERLENMVN</sequence>
<feature type="region of interest" description="Disordered" evidence="1">
    <location>
        <begin position="1"/>
        <end position="88"/>
    </location>
</feature>
<evidence type="ECO:0000313" key="2">
    <source>
        <dbReference type="EMBL" id="KAF0466655.1"/>
    </source>
</evidence>
<gene>
    <name evidence="2" type="ORF">F8M41_026158</name>
</gene>
<feature type="compositionally biased region" description="Basic and acidic residues" evidence="1">
    <location>
        <begin position="23"/>
        <end position="32"/>
    </location>
</feature>
<comment type="caution">
    <text evidence="2">The sequence shown here is derived from an EMBL/GenBank/DDBJ whole genome shotgun (WGS) entry which is preliminary data.</text>
</comment>
<evidence type="ECO:0000256" key="1">
    <source>
        <dbReference type="SAM" id="MobiDB-lite"/>
    </source>
</evidence>
<evidence type="ECO:0000313" key="3">
    <source>
        <dbReference type="Proteomes" id="UP000439903"/>
    </source>
</evidence>
<feature type="compositionally biased region" description="Basic and acidic residues" evidence="1">
    <location>
        <begin position="75"/>
        <end position="88"/>
    </location>
</feature>
<dbReference type="Proteomes" id="UP000439903">
    <property type="component" value="Unassembled WGS sequence"/>
</dbReference>
<dbReference type="EMBL" id="WTPW01000962">
    <property type="protein sequence ID" value="KAF0466655.1"/>
    <property type="molecule type" value="Genomic_DNA"/>
</dbReference>
<accession>A0A8H3XHD8</accession>
<reference evidence="2 3" key="1">
    <citation type="journal article" date="2019" name="Environ. Microbiol.">
        <title>At the nexus of three kingdoms: the genome of the mycorrhizal fungus Gigaspora margarita provides insights into plant, endobacterial and fungal interactions.</title>
        <authorList>
            <person name="Venice F."/>
            <person name="Ghignone S."/>
            <person name="Salvioli di Fossalunga A."/>
            <person name="Amselem J."/>
            <person name="Novero M."/>
            <person name="Xianan X."/>
            <person name="Sedzielewska Toro K."/>
            <person name="Morin E."/>
            <person name="Lipzen A."/>
            <person name="Grigoriev I.V."/>
            <person name="Henrissat B."/>
            <person name="Martin F.M."/>
            <person name="Bonfante P."/>
        </authorList>
    </citation>
    <scope>NUCLEOTIDE SEQUENCE [LARGE SCALE GENOMIC DNA]</scope>
    <source>
        <strain evidence="2 3">BEG34</strain>
    </source>
</reference>
<keyword evidence="3" id="KW-1185">Reference proteome</keyword>
<proteinExistence type="predicted"/>
<name>A0A8H3XHD8_GIGMA</name>
<feature type="compositionally biased region" description="Polar residues" evidence="1">
    <location>
        <begin position="40"/>
        <end position="63"/>
    </location>
</feature>
<dbReference type="AlphaFoldDB" id="A0A8H3XHD8"/>
<protein>
    <submittedName>
        <fullName evidence="2">Uncharacterized protein</fullName>
    </submittedName>
</protein>
<organism evidence="2 3">
    <name type="scientific">Gigaspora margarita</name>
    <dbReference type="NCBI Taxonomy" id="4874"/>
    <lineage>
        <taxon>Eukaryota</taxon>
        <taxon>Fungi</taxon>
        <taxon>Fungi incertae sedis</taxon>
        <taxon>Mucoromycota</taxon>
        <taxon>Glomeromycotina</taxon>
        <taxon>Glomeromycetes</taxon>
        <taxon>Diversisporales</taxon>
        <taxon>Gigasporaceae</taxon>
        <taxon>Gigaspora</taxon>
    </lineage>
</organism>